<dbReference type="Pfam" id="PF17963">
    <property type="entry name" value="Big_9"/>
    <property type="match status" value="1"/>
</dbReference>
<comment type="caution">
    <text evidence="8">The sequence shown here is derived from an EMBL/GenBank/DDBJ whole genome shotgun (WGS) entry which is preliminary data.</text>
</comment>
<protein>
    <submittedName>
        <fullName evidence="8">Lytic polysaccharide monooxygenase</fullName>
    </submittedName>
</protein>
<dbReference type="Pfam" id="PF00553">
    <property type="entry name" value="CBM_2"/>
    <property type="match status" value="1"/>
</dbReference>
<dbReference type="InterPro" id="IPR008965">
    <property type="entry name" value="CBM2/CBM3_carb-bd_dom_sf"/>
</dbReference>
<evidence type="ECO:0000256" key="5">
    <source>
        <dbReference type="SAM" id="SignalP"/>
    </source>
</evidence>
<dbReference type="PANTHER" id="PTHR34823:SF1">
    <property type="entry name" value="CHITIN-BINDING TYPE-4 DOMAIN-CONTAINING PROTEIN"/>
    <property type="match status" value="1"/>
</dbReference>
<dbReference type="SUPFAM" id="SSF81296">
    <property type="entry name" value="E set domains"/>
    <property type="match status" value="1"/>
</dbReference>
<dbReference type="EMBL" id="JAYDYW010000006">
    <property type="protein sequence ID" value="MEE1673765.1"/>
    <property type="molecule type" value="Genomic_DNA"/>
</dbReference>
<evidence type="ECO:0000256" key="3">
    <source>
        <dbReference type="ARBA" id="ARBA00023295"/>
    </source>
</evidence>
<keyword evidence="8" id="KW-0560">Oxidoreductase</keyword>
<dbReference type="Gene3D" id="2.70.50.50">
    <property type="entry name" value="chitin-binding protein cbp21"/>
    <property type="match status" value="1"/>
</dbReference>
<dbReference type="PROSITE" id="PS00561">
    <property type="entry name" value="CBM2_A"/>
    <property type="match status" value="1"/>
</dbReference>
<dbReference type="InterPro" id="IPR000601">
    <property type="entry name" value="PKD_dom"/>
</dbReference>
<organism evidence="8 9">
    <name type="scientific">Agarivorans aestuarii</name>
    <dbReference type="NCBI Taxonomy" id="1563703"/>
    <lineage>
        <taxon>Bacteria</taxon>
        <taxon>Pseudomonadati</taxon>
        <taxon>Pseudomonadota</taxon>
        <taxon>Gammaproteobacteria</taxon>
        <taxon>Alteromonadales</taxon>
        <taxon>Alteromonadaceae</taxon>
        <taxon>Agarivorans</taxon>
    </lineage>
</organism>
<dbReference type="Pfam" id="PF03067">
    <property type="entry name" value="LPMO_10"/>
    <property type="match status" value="1"/>
</dbReference>
<sequence length="500" mass="53286">MTNKLILSLSILATSQVLAHGLMVDPPSRNALCGFSEKPDQASSTHCVDAFKNDSQGGYKFMSVLTHAEGRAVVSPLPNNVCGFDSETWQGGATPWDVATSWPGQPAQAGPLDITWNISWGNHFSDTREFHYWITKPGFIFDPSKALTWDDFETEPFCVLPYDDNNPNANPAVVSDKTANTFITSCTLPERSGHQVIYGEWGRNSWTFERFHGCIDLAYAEDTLGTPIATPQQLTTPQDTPINLTLSGSDNGGEIASYQVLSQPINGSLSGTAPALTYTPATGFVGSDNFSFSVTDNEALESAPAEVTVEVKSTANTAPIASFEASSQGLSASFDASSSSDAEGDTLNYQWNFGDGYTASGALVSHDYDAAGSYSVSLTVSDGLLVTNTNQELVITALPPSQAGCEYVIVDQWDSGFNAEVRIINTGEQAINGWQVSWAYTTGNSVNQLWNGVLSGDGPYTVNNAAWNATIEPGASVSFGFQGNSNGTPEVPELSGDICQ</sequence>
<keyword evidence="3" id="KW-0326">Glycosidase</keyword>
<dbReference type="InterPro" id="IPR022409">
    <property type="entry name" value="PKD/Chitinase_dom"/>
</dbReference>
<dbReference type="SUPFAM" id="SSF49384">
    <property type="entry name" value="Carbohydrate-binding domain"/>
    <property type="match status" value="1"/>
</dbReference>
<feature type="signal peptide" evidence="5">
    <location>
        <begin position="1"/>
        <end position="19"/>
    </location>
</feature>
<keyword evidence="8" id="KW-0503">Monooxygenase</keyword>
<dbReference type="GO" id="GO:0004497">
    <property type="term" value="F:monooxygenase activity"/>
    <property type="evidence" value="ECO:0007669"/>
    <property type="project" value="UniProtKB-KW"/>
</dbReference>
<dbReference type="InterPro" id="IPR004302">
    <property type="entry name" value="Cellulose/chitin-bd_N"/>
</dbReference>
<dbReference type="InterPro" id="IPR018366">
    <property type="entry name" value="CBM2_CS"/>
</dbReference>
<dbReference type="PROSITE" id="PS50093">
    <property type="entry name" value="PKD"/>
    <property type="match status" value="1"/>
</dbReference>
<evidence type="ECO:0000256" key="1">
    <source>
        <dbReference type="ARBA" id="ARBA00022729"/>
    </source>
</evidence>
<keyword evidence="2" id="KW-0378">Hydrolase</keyword>
<dbReference type="InterPro" id="IPR014756">
    <property type="entry name" value="Ig_E-set"/>
</dbReference>
<dbReference type="InterPro" id="IPR035986">
    <property type="entry name" value="PKD_dom_sf"/>
</dbReference>
<name>A0ABU7G5P7_9ALTE</name>
<keyword evidence="9" id="KW-1185">Reference proteome</keyword>
<evidence type="ECO:0000256" key="4">
    <source>
        <dbReference type="SAM" id="MobiDB-lite"/>
    </source>
</evidence>
<dbReference type="Gene3D" id="2.60.40.10">
    <property type="entry name" value="Immunoglobulins"/>
    <property type="match status" value="1"/>
</dbReference>
<feature type="chain" id="PRO_5046119631" evidence="5">
    <location>
        <begin position="20"/>
        <end position="500"/>
    </location>
</feature>
<dbReference type="InterPro" id="IPR012291">
    <property type="entry name" value="CBM2_carb-bd_dom_sf"/>
</dbReference>
<feature type="region of interest" description="Disordered" evidence="4">
    <location>
        <begin position="481"/>
        <end position="500"/>
    </location>
</feature>
<evidence type="ECO:0000259" key="6">
    <source>
        <dbReference type="PROSITE" id="PS50093"/>
    </source>
</evidence>
<dbReference type="InterPro" id="IPR013783">
    <property type="entry name" value="Ig-like_fold"/>
</dbReference>
<evidence type="ECO:0000259" key="7">
    <source>
        <dbReference type="PROSITE" id="PS51173"/>
    </source>
</evidence>
<dbReference type="Pfam" id="PF18911">
    <property type="entry name" value="PKD_4"/>
    <property type="match status" value="1"/>
</dbReference>
<dbReference type="InterPro" id="IPR001919">
    <property type="entry name" value="CBD2"/>
</dbReference>
<dbReference type="PANTHER" id="PTHR34823">
    <property type="entry name" value="GLCNAC-BINDING PROTEIN A"/>
    <property type="match status" value="1"/>
</dbReference>
<dbReference type="Proteomes" id="UP001310248">
    <property type="component" value="Unassembled WGS sequence"/>
</dbReference>
<feature type="domain" description="CBM2" evidence="7">
    <location>
        <begin position="398"/>
        <end position="500"/>
    </location>
</feature>
<dbReference type="SUPFAM" id="SSF49299">
    <property type="entry name" value="PKD domain"/>
    <property type="match status" value="1"/>
</dbReference>
<evidence type="ECO:0000256" key="2">
    <source>
        <dbReference type="ARBA" id="ARBA00022801"/>
    </source>
</evidence>
<keyword evidence="1 5" id="KW-0732">Signal</keyword>
<dbReference type="Gene3D" id="2.60.40.290">
    <property type="match status" value="1"/>
</dbReference>
<reference evidence="9" key="1">
    <citation type="submission" date="2023-07" db="EMBL/GenBank/DDBJ databases">
        <title>Draft genome sequence of Agarivorans aestuarii strain ZMCS4, a CAZymes producing bacteria isolated from the marine brown algae Clodostephus spongiosus.</title>
        <authorList>
            <person name="Lorente B."/>
            <person name="Cabral C."/>
            <person name="Frias J."/>
            <person name="Faria J."/>
            <person name="Toubarro D."/>
        </authorList>
    </citation>
    <scope>NUCLEOTIDE SEQUENCE [LARGE SCALE GENOMIC DNA]</scope>
    <source>
        <strain evidence="9">ZMCS4</strain>
    </source>
</reference>
<dbReference type="CDD" id="cd21177">
    <property type="entry name" value="LPMO_AA10"/>
    <property type="match status" value="1"/>
</dbReference>
<dbReference type="SMART" id="SM00637">
    <property type="entry name" value="CBD_II"/>
    <property type="match status" value="1"/>
</dbReference>
<dbReference type="Gene3D" id="2.60.40.3440">
    <property type="match status" value="1"/>
</dbReference>
<dbReference type="CDD" id="cd00146">
    <property type="entry name" value="PKD"/>
    <property type="match status" value="1"/>
</dbReference>
<gene>
    <name evidence="8" type="ORF">SNR37_003192</name>
</gene>
<accession>A0ABU7G5P7</accession>
<evidence type="ECO:0000313" key="9">
    <source>
        <dbReference type="Proteomes" id="UP001310248"/>
    </source>
</evidence>
<dbReference type="RefSeq" id="WP_329775012.1">
    <property type="nucleotide sequence ID" value="NZ_JAYDYW010000006.1"/>
</dbReference>
<dbReference type="InterPro" id="IPR051024">
    <property type="entry name" value="GlcNAc_Chitin_IntDeg"/>
</dbReference>
<dbReference type="PROSITE" id="PS51173">
    <property type="entry name" value="CBM2"/>
    <property type="match status" value="1"/>
</dbReference>
<dbReference type="SMART" id="SM00089">
    <property type="entry name" value="PKD"/>
    <property type="match status" value="1"/>
</dbReference>
<proteinExistence type="predicted"/>
<feature type="domain" description="PKD" evidence="6">
    <location>
        <begin position="319"/>
        <end position="382"/>
    </location>
</feature>
<evidence type="ECO:0000313" key="8">
    <source>
        <dbReference type="EMBL" id="MEE1673765.1"/>
    </source>
</evidence>